<gene>
    <name evidence="1" type="ORF">SCALOS_LOCUS8852</name>
</gene>
<name>A0ACA9NHN5_9GLOM</name>
<dbReference type="Proteomes" id="UP000789860">
    <property type="component" value="Unassembled WGS sequence"/>
</dbReference>
<feature type="non-terminal residue" evidence="1">
    <location>
        <position position="1"/>
    </location>
</feature>
<evidence type="ECO:0000313" key="1">
    <source>
        <dbReference type="EMBL" id="CAG8656205.1"/>
    </source>
</evidence>
<accession>A0ACA9NHN5</accession>
<comment type="caution">
    <text evidence="1">The sequence shown here is derived from an EMBL/GenBank/DDBJ whole genome shotgun (WGS) entry which is preliminary data.</text>
</comment>
<organism evidence="1 2">
    <name type="scientific">Scutellospora calospora</name>
    <dbReference type="NCBI Taxonomy" id="85575"/>
    <lineage>
        <taxon>Eukaryota</taxon>
        <taxon>Fungi</taxon>
        <taxon>Fungi incertae sedis</taxon>
        <taxon>Mucoromycota</taxon>
        <taxon>Glomeromycotina</taxon>
        <taxon>Glomeromycetes</taxon>
        <taxon>Diversisporales</taxon>
        <taxon>Gigasporaceae</taxon>
        <taxon>Scutellospora</taxon>
    </lineage>
</organism>
<dbReference type="EMBL" id="CAJVPM010025063">
    <property type="protein sequence ID" value="CAG8656205.1"/>
    <property type="molecule type" value="Genomic_DNA"/>
</dbReference>
<reference evidence="1" key="1">
    <citation type="submission" date="2021-06" db="EMBL/GenBank/DDBJ databases">
        <authorList>
            <person name="Kallberg Y."/>
            <person name="Tangrot J."/>
            <person name="Rosling A."/>
        </authorList>
    </citation>
    <scope>NUCLEOTIDE SEQUENCE</scope>
    <source>
        <strain evidence="1">AU212A</strain>
    </source>
</reference>
<keyword evidence="2" id="KW-1185">Reference proteome</keyword>
<sequence length="62" mass="7043">NNLVLNPKVEILNKGTYQSTIIVLFILAMLKNLLFGLLLFINILERESIASTDRKKNSQIGR</sequence>
<protein>
    <submittedName>
        <fullName evidence="1">10096_t:CDS:1</fullName>
    </submittedName>
</protein>
<proteinExistence type="predicted"/>
<evidence type="ECO:0000313" key="2">
    <source>
        <dbReference type="Proteomes" id="UP000789860"/>
    </source>
</evidence>